<evidence type="ECO:0000256" key="1">
    <source>
        <dbReference type="SAM" id="MobiDB-lite"/>
    </source>
</evidence>
<dbReference type="Proteomes" id="UP001500443">
    <property type="component" value="Unassembled WGS sequence"/>
</dbReference>
<proteinExistence type="predicted"/>
<organism evidence="2 3">
    <name type="scientific">Streptomyces synnematoformans</name>
    <dbReference type="NCBI Taxonomy" id="415721"/>
    <lineage>
        <taxon>Bacteria</taxon>
        <taxon>Bacillati</taxon>
        <taxon>Actinomycetota</taxon>
        <taxon>Actinomycetes</taxon>
        <taxon>Kitasatosporales</taxon>
        <taxon>Streptomycetaceae</taxon>
        <taxon>Streptomyces</taxon>
    </lineage>
</organism>
<keyword evidence="3" id="KW-1185">Reference proteome</keyword>
<dbReference type="EMBL" id="BAAAPF010000016">
    <property type="protein sequence ID" value="GAA2112532.1"/>
    <property type="molecule type" value="Genomic_DNA"/>
</dbReference>
<sequence>MAKDGPRRPAHPEFTVSRVPPLELAHWLLKPATFVAGTWGDQVRAHAGALLPHDSEHVPARAESAARAVAGGCGRRRRRRRVVAGRWALPLRLPDRLLPAPLPSGVPLPERVTEQNQITRRRHSQGTRNVAPAASRSAAAILGP</sequence>
<comment type="caution">
    <text evidence="2">The sequence shown here is derived from an EMBL/GenBank/DDBJ whole genome shotgun (WGS) entry which is preliminary data.</text>
</comment>
<name>A0ABP5J764_9ACTN</name>
<accession>A0ABP5J764</accession>
<protein>
    <submittedName>
        <fullName evidence="2">Uncharacterized protein</fullName>
    </submittedName>
</protein>
<feature type="compositionally biased region" description="Low complexity" evidence="1">
    <location>
        <begin position="131"/>
        <end position="144"/>
    </location>
</feature>
<evidence type="ECO:0000313" key="2">
    <source>
        <dbReference type="EMBL" id="GAA2112532.1"/>
    </source>
</evidence>
<gene>
    <name evidence="2" type="ORF">GCM10009802_10680</name>
</gene>
<evidence type="ECO:0000313" key="3">
    <source>
        <dbReference type="Proteomes" id="UP001500443"/>
    </source>
</evidence>
<reference evidence="3" key="1">
    <citation type="journal article" date="2019" name="Int. J. Syst. Evol. Microbiol.">
        <title>The Global Catalogue of Microorganisms (GCM) 10K type strain sequencing project: providing services to taxonomists for standard genome sequencing and annotation.</title>
        <authorList>
            <consortium name="The Broad Institute Genomics Platform"/>
            <consortium name="The Broad Institute Genome Sequencing Center for Infectious Disease"/>
            <person name="Wu L."/>
            <person name="Ma J."/>
        </authorList>
    </citation>
    <scope>NUCLEOTIDE SEQUENCE [LARGE SCALE GENOMIC DNA]</scope>
    <source>
        <strain evidence="3">JCM 15481</strain>
    </source>
</reference>
<feature type="region of interest" description="Disordered" evidence="1">
    <location>
        <begin position="100"/>
        <end position="144"/>
    </location>
</feature>